<dbReference type="Pfam" id="PF01258">
    <property type="entry name" value="zf-dskA_traR"/>
    <property type="match status" value="1"/>
</dbReference>
<evidence type="ECO:0000256" key="3">
    <source>
        <dbReference type="ARBA" id="ARBA00022833"/>
    </source>
</evidence>
<comment type="caution">
    <text evidence="6">The sequence shown here is derived from an EMBL/GenBank/DDBJ whole genome shotgun (WGS) entry which is preliminary data.</text>
</comment>
<evidence type="ECO:0000256" key="2">
    <source>
        <dbReference type="ARBA" id="ARBA00022771"/>
    </source>
</evidence>
<dbReference type="GO" id="GO:0008270">
    <property type="term" value="F:zinc ion binding"/>
    <property type="evidence" value="ECO:0007669"/>
    <property type="project" value="UniProtKB-KW"/>
</dbReference>
<sequence length="108" mass="11403">MNTQPIASVAPNTTNDALRRTLLQELAERETLIHELADRAAPHIDPVAWSTSATAKAVAEQIQSALRRLDAGTYGLCGKCGNAIPAGRLDAVPFAASCLGCQDAADRF</sequence>
<proteinExistence type="predicted"/>
<dbReference type="Gene3D" id="1.20.120.910">
    <property type="entry name" value="DksA, coiled-coil domain"/>
    <property type="match status" value="1"/>
</dbReference>
<organism evidence="6 7">
    <name type="scientific">Mycetocola manganoxydans</name>
    <dbReference type="NCBI Taxonomy" id="699879"/>
    <lineage>
        <taxon>Bacteria</taxon>
        <taxon>Bacillati</taxon>
        <taxon>Actinomycetota</taxon>
        <taxon>Actinomycetes</taxon>
        <taxon>Micrococcales</taxon>
        <taxon>Microbacteriaceae</taxon>
        <taxon>Mycetocola</taxon>
    </lineage>
</organism>
<keyword evidence="1" id="KW-0479">Metal-binding</keyword>
<feature type="zinc finger region" description="dksA C4-type" evidence="4">
    <location>
        <begin position="77"/>
        <end position="101"/>
    </location>
</feature>
<evidence type="ECO:0000313" key="7">
    <source>
        <dbReference type="Proteomes" id="UP000270299"/>
    </source>
</evidence>
<evidence type="ECO:0000259" key="5">
    <source>
        <dbReference type="Pfam" id="PF01258"/>
    </source>
</evidence>
<keyword evidence="7" id="KW-1185">Reference proteome</keyword>
<evidence type="ECO:0000313" key="6">
    <source>
        <dbReference type="EMBL" id="RLP70713.1"/>
    </source>
</evidence>
<reference evidence="6 7" key="1">
    <citation type="submission" date="2018-10" db="EMBL/GenBank/DDBJ databases">
        <authorList>
            <person name="Li J."/>
        </authorList>
    </citation>
    <scope>NUCLEOTIDE SEQUENCE [LARGE SCALE GENOMIC DNA]</scope>
    <source>
        <strain evidence="6 7">CCTCC AB209002</strain>
    </source>
</reference>
<dbReference type="Proteomes" id="UP000270299">
    <property type="component" value="Unassembled WGS sequence"/>
</dbReference>
<feature type="domain" description="Zinc finger DksA/TraR C4-type" evidence="5">
    <location>
        <begin position="72"/>
        <end position="106"/>
    </location>
</feature>
<evidence type="ECO:0000256" key="1">
    <source>
        <dbReference type="ARBA" id="ARBA00022723"/>
    </source>
</evidence>
<protein>
    <submittedName>
        <fullName evidence="6">TraR/DksA family transcriptional regulator</fullName>
    </submittedName>
</protein>
<evidence type="ECO:0000256" key="4">
    <source>
        <dbReference type="PROSITE-ProRule" id="PRU00510"/>
    </source>
</evidence>
<name>A0A3L6ZS03_9MICO</name>
<dbReference type="AlphaFoldDB" id="A0A3L6ZS03"/>
<dbReference type="PROSITE" id="PS51128">
    <property type="entry name" value="ZF_DKSA_2"/>
    <property type="match status" value="1"/>
</dbReference>
<dbReference type="PANTHER" id="PTHR33823:SF4">
    <property type="entry name" value="GENERAL STRESS PROTEIN 16O"/>
    <property type="match status" value="1"/>
</dbReference>
<dbReference type="InterPro" id="IPR000962">
    <property type="entry name" value="Znf_DskA_TraR"/>
</dbReference>
<dbReference type="SUPFAM" id="SSF57716">
    <property type="entry name" value="Glucocorticoid receptor-like (DNA-binding domain)"/>
    <property type="match status" value="1"/>
</dbReference>
<dbReference type="EMBL" id="RCUV01000009">
    <property type="protein sequence ID" value="RLP70713.1"/>
    <property type="molecule type" value="Genomic_DNA"/>
</dbReference>
<gene>
    <name evidence="6" type="ORF">D9V29_09425</name>
</gene>
<keyword evidence="2" id="KW-0863">Zinc-finger</keyword>
<accession>A0A3L6ZS03</accession>
<dbReference type="OrthoDB" id="9803742at2"/>
<dbReference type="PANTHER" id="PTHR33823">
    <property type="entry name" value="RNA POLYMERASE-BINDING TRANSCRIPTION FACTOR DKSA-RELATED"/>
    <property type="match status" value="1"/>
</dbReference>
<dbReference type="RefSeq" id="WP_121673074.1">
    <property type="nucleotide sequence ID" value="NZ_BMXM01000006.1"/>
</dbReference>
<keyword evidence="3" id="KW-0862">Zinc</keyword>